<accession>D3BLM2</accession>
<dbReference type="GeneID" id="31367542"/>
<evidence type="ECO:0000313" key="2">
    <source>
        <dbReference type="Proteomes" id="UP000001396"/>
    </source>
</evidence>
<protein>
    <submittedName>
        <fullName evidence="1">Uncharacterized protein</fullName>
    </submittedName>
</protein>
<keyword evidence="2" id="KW-1185">Reference proteome</keyword>
<evidence type="ECO:0000313" key="1">
    <source>
        <dbReference type="EMBL" id="EFA77473.1"/>
    </source>
</evidence>
<name>D3BLM2_HETP5</name>
<organism evidence="1 2">
    <name type="scientific">Heterostelium pallidum (strain ATCC 26659 / Pp 5 / PN500)</name>
    <name type="common">Cellular slime mold</name>
    <name type="synonym">Polysphondylium pallidum</name>
    <dbReference type="NCBI Taxonomy" id="670386"/>
    <lineage>
        <taxon>Eukaryota</taxon>
        <taxon>Amoebozoa</taxon>
        <taxon>Evosea</taxon>
        <taxon>Eumycetozoa</taxon>
        <taxon>Dictyostelia</taxon>
        <taxon>Acytosteliales</taxon>
        <taxon>Acytosteliaceae</taxon>
        <taxon>Heterostelium</taxon>
    </lineage>
</organism>
<comment type="caution">
    <text evidence="1">The sequence shown here is derived from an EMBL/GenBank/DDBJ whole genome shotgun (WGS) entry which is preliminary data.</text>
</comment>
<dbReference type="EMBL" id="ADBJ01000042">
    <property type="protein sequence ID" value="EFA77473.1"/>
    <property type="molecule type" value="Genomic_DNA"/>
</dbReference>
<reference evidence="1 2" key="1">
    <citation type="journal article" date="2011" name="Genome Res.">
        <title>Phylogeny-wide analysis of social amoeba genomes highlights ancient origins for complex intercellular communication.</title>
        <authorList>
            <person name="Heidel A.J."/>
            <person name="Lawal H.M."/>
            <person name="Felder M."/>
            <person name="Schilde C."/>
            <person name="Helps N.R."/>
            <person name="Tunggal B."/>
            <person name="Rivero F."/>
            <person name="John U."/>
            <person name="Schleicher M."/>
            <person name="Eichinger L."/>
            <person name="Platzer M."/>
            <person name="Noegel A.A."/>
            <person name="Schaap P."/>
            <person name="Gloeckner G."/>
        </authorList>
    </citation>
    <scope>NUCLEOTIDE SEQUENCE [LARGE SCALE GENOMIC DNA]</scope>
    <source>
        <strain evidence="2">ATCC 26659 / Pp 5 / PN500</strain>
    </source>
</reference>
<sequence length="39" mass="4383">MDVFMMENNNDYCYSIGNVNDGCVEKNSLVCDDCVLDTV</sequence>
<dbReference type="RefSeq" id="XP_020429601.1">
    <property type="nucleotide sequence ID" value="XM_020582820.1"/>
</dbReference>
<gene>
    <name evidence="1" type="ORF">PPL_12075</name>
</gene>
<dbReference type="Proteomes" id="UP000001396">
    <property type="component" value="Unassembled WGS sequence"/>
</dbReference>
<proteinExistence type="predicted"/>
<dbReference type="AlphaFoldDB" id="D3BLM2"/>
<dbReference type="InParanoid" id="D3BLM2"/>